<evidence type="ECO:0000313" key="2">
    <source>
        <dbReference type="EMBL" id="KAJ3640320.1"/>
    </source>
</evidence>
<evidence type="ECO:0008006" key="4">
    <source>
        <dbReference type="Google" id="ProtNLM"/>
    </source>
</evidence>
<feature type="region of interest" description="Disordered" evidence="1">
    <location>
        <begin position="344"/>
        <end position="363"/>
    </location>
</feature>
<dbReference type="Proteomes" id="UP001168821">
    <property type="component" value="Unassembled WGS sequence"/>
</dbReference>
<protein>
    <recommendedName>
        <fullName evidence="4">Reverse transcriptase domain-containing protein</fullName>
    </recommendedName>
</protein>
<accession>A0AA38HM89</accession>
<feature type="compositionally biased region" description="Polar residues" evidence="1">
    <location>
        <begin position="351"/>
        <end position="363"/>
    </location>
</feature>
<dbReference type="EMBL" id="JALNTZ010000010">
    <property type="protein sequence ID" value="KAJ3640320.1"/>
    <property type="molecule type" value="Genomic_DNA"/>
</dbReference>
<reference evidence="2" key="1">
    <citation type="journal article" date="2023" name="G3 (Bethesda)">
        <title>Whole genome assemblies of Zophobas morio and Tenebrio molitor.</title>
        <authorList>
            <person name="Kaur S."/>
            <person name="Stinson S.A."/>
            <person name="diCenzo G.C."/>
        </authorList>
    </citation>
    <scope>NUCLEOTIDE SEQUENCE</scope>
    <source>
        <strain evidence="2">QUZm001</strain>
    </source>
</reference>
<keyword evidence="3" id="KW-1185">Reference proteome</keyword>
<sequence length="363" mass="41063">MPEGVEVIAFADDLAVVVVDKSPESIQEKASIAAETIESHLNTRRLLLAREKTEAVILAGPRKLPNLEIDVCGFKITPKGAMKYLGVWFGANGSFTKHVNEITTKAMKTTMALSRIMPNIAGPNQESRKMLATLARSQVLYASSVWENALKTKRDAKKVSAMDRILALRIIRAYKTVSGPAASAIANLPPLHLKVKERARMEKGMNKETARLILYQEWQAEWESESRGRWTYRLIPELGLWIKRNHGNVGYHLTQILTGHGCFQPYLYSRRKVDSASCIYCGAAEDTAEHTLFSCTRWDKERQVLKKEMEHKPTADNMVSYMLSSSTGWEGVKDMVVKIMQRKEEDERIRQAQNAQENSHQED</sequence>
<evidence type="ECO:0000256" key="1">
    <source>
        <dbReference type="SAM" id="MobiDB-lite"/>
    </source>
</evidence>
<name>A0AA38HM89_9CUCU</name>
<proteinExistence type="predicted"/>
<evidence type="ECO:0000313" key="3">
    <source>
        <dbReference type="Proteomes" id="UP001168821"/>
    </source>
</evidence>
<gene>
    <name evidence="2" type="ORF">Zmor_003627</name>
</gene>
<organism evidence="2 3">
    <name type="scientific">Zophobas morio</name>
    <dbReference type="NCBI Taxonomy" id="2755281"/>
    <lineage>
        <taxon>Eukaryota</taxon>
        <taxon>Metazoa</taxon>
        <taxon>Ecdysozoa</taxon>
        <taxon>Arthropoda</taxon>
        <taxon>Hexapoda</taxon>
        <taxon>Insecta</taxon>
        <taxon>Pterygota</taxon>
        <taxon>Neoptera</taxon>
        <taxon>Endopterygota</taxon>
        <taxon>Coleoptera</taxon>
        <taxon>Polyphaga</taxon>
        <taxon>Cucujiformia</taxon>
        <taxon>Tenebrionidae</taxon>
        <taxon>Zophobas</taxon>
    </lineage>
</organism>
<comment type="caution">
    <text evidence="2">The sequence shown here is derived from an EMBL/GenBank/DDBJ whole genome shotgun (WGS) entry which is preliminary data.</text>
</comment>
<dbReference type="AlphaFoldDB" id="A0AA38HM89"/>